<dbReference type="AlphaFoldDB" id="A0A212SDE8"/>
<evidence type="ECO:0000313" key="6">
    <source>
        <dbReference type="Proteomes" id="UP000198418"/>
    </source>
</evidence>
<dbReference type="Proteomes" id="UP000198418">
    <property type="component" value="Unassembled WGS sequence"/>
</dbReference>
<dbReference type="SUPFAM" id="SSF53807">
    <property type="entry name" value="Helical backbone' metal receptor"/>
    <property type="match status" value="1"/>
</dbReference>
<evidence type="ECO:0000256" key="3">
    <source>
        <dbReference type="ARBA" id="ARBA00011002"/>
    </source>
</evidence>
<dbReference type="GO" id="GO:0009399">
    <property type="term" value="P:nitrogen fixation"/>
    <property type="evidence" value="ECO:0007669"/>
    <property type="project" value="InterPro"/>
</dbReference>
<dbReference type="UniPathway" id="UPA00782"/>
<dbReference type="InterPro" id="IPR005975">
    <property type="entry name" value="Nase_Mo-Fe_CF"/>
</dbReference>
<evidence type="ECO:0000256" key="2">
    <source>
        <dbReference type="ARBA" id="ARBA00005155"/>
    </source>
</evidence>
<dbReference type="PANTHER" id="PTHR33712">
    <property type="entry name" value="LIGHT-INDEPENDENT PROTOCHLOROPHYLLIDE REDUCTASE SUBUNIT B"/>
    <property type="match status" value="1"/>
</dbReference>
<evidence type="ECO:0000259" key="4">
    <source>
        <dbReference type="Pfam" id="PF00148"/>
    </source>
</evidence>
<dbReference type="OrthoDB" id="9800746at2"/>
<dbReference type="RefSeq" id="WP_088522538.1">
    <property type="nucleotide sequence ID" value="NZ_FYDG01000028.1"/>
</dbReference>
<reference evidence="6" key="1">
    <citation type="submission" date="2017-06" db="EMBL/GenBank/DDBJ databases">
        <authorList>
            <person name="Varghese N."/>
            <person name="Submissions S."/>
        </authorList>
    </citation>
    <scope>NUCLEOTIDE SEQUENCE [LARGE SCALE GENOMIC DNA]</scope>
    <source>
        <strain evidence="6">DSM 137</strain>
    </source>
</reference>
<organism evidence="5 6">
    <name type="scientific">Rhodoblastus acidophilus</name>
    <name type="common">Rhodopseudomonas acidophila</name>
    <dbReference type="NCBI Taxonomy" id="1074"/>
    <lineage>
        <taxon>Bacteria</taxon>
        <taxon>Pseudomonadati</taxon>
        <taxon>Pseudomonadota</taxon>
        <taxon>Alphaproteobacteria</taxon>
        <taxon>Hyphomicrobiales</taxon>
        <taxon>Rhodoblastaceae</taxon>
        <taxon>Rhodoblastus</taxon>
    </lineage>
</organism>
<comment type="similarity">
    <text evidence="3">Belongs to the NifD/NifK/NifE/NifN family.</text>
</comment>
<keyword evidence="6" id="KW-1185">Reference proteome</keyword>
<dbReference type="InterPro" id="IPR000510">
    <property type="entry name" value="Nase/OxRdtase_comp1"/>
</dbReference>
<feature type="domain" description="Nitrogenase/oxidoreductase component 1" evidence="4">
    <location>
        <begin position="14"/>
        <end position="407"/>
    </location>
</feature>
<dbReference type="NCBIfam" id="TIGR01285">
    <property type="entry name" value="nifN"/>
    <property type="match status" value="1"/>
</dbReference>
<dbReference type="Pfam" id="PF00148">
    <property type="entry name" value="Oxidored_nitro"/>
    <property type="match status" value="1"/>
</dbReference>
<gene>
    <name evidence="5" type="ORF">SAMN06265338_12812</name>
</gene>
<sequence length="425" mass="44316">MVKPYAAEPLRLSPTIGAALALSGVARAAPLLIGAQGCSAVAGALLARHFRRAFPMRCVAMNEIAVALGGRAEVARAVAEAAGENLALIGLISGGVNETRGDDLSGLLKGLRSQNPGVDLIGVSTPDFSGSLQDGWARTVESLIAFFAREGARRPQQVALLPGCHLTPADAEALSDLCAAFGLKPLLLPDLSGALDRVDASTGFGVASLAELREIGRSAAVIGFGAHMSKASRLLAKICGVEAQILDAPFGLEATDRLIETLAALSGRKPPDRLRRERDRLIDAMADAADTFLWRRIALAGEADMVFALSTLAAEWGLETGAAIIAASTHKGDAPGFVVGDFEDLEAEAVACDLIAAPSAARHLAARLGVPLWRRGVPINDRIDAPFALQFGYAGARAMAFETAALLSDRPCVRDRHSQPGLTII</sequence>
<dbReference type="InterPro" id="IPR050152">
    <property type="entry name" value="ChlB/BchB/BchZ"/>
</dbReference>
<comment type="function">
    <text evidence="1">This protein may play a role in the biosynthesis of the prosthetic group of nitrogenase (FeMo cofactor).</text>
</comment>
<dbReference type="EMBL" id="FYDG01000028">
    <property type="protein sequence ID" value="SNB83648.1"/>
    <property type="molecule type" value="Genomic_DNA"/>
</dbReference>
<comment type="pathway">
    <text evidence="2">Cofactor biosynthesis; Fe-Mo cofactor biosynthesis.</text>
</comment>
<dbReference type="Gene3D" id="3.40.50.1980">
    <property type="entry name" value="Nitrogenase molybdenum iron protein domain"/>
    <property type="match status" value="3"/>
</dbReference>
<proteinExistence type="inferred from homology"/>
<evidence type="ECO:0000256" key="1">
    <source>
        <dbReference type="ARBA" id="ARBA00003171"/>
    </source>
</evidence>
<evidence type="ECO:0000313" key="5">
    <source>
        <dbReference type="EMBL" id="SNB83648.1"/>
    </source>
</evidence>
<dbReference type="PANTHER" id="PTHR33712:SF7">
    <property type="entry name" value="LIGHT-INDEPENDENT PROTOCHLOROPHYLLIDE REDUCTASE SUBUNIT B"/>
    <property type="match status" value="1"/>
</dbReference>
<dbReference type="GO" id="GO:0065003">
    <property type="term" value="P:protein-containing complex assembly"/>
    <property type="evidence" value="ECO:0007669"/>
    <property type="project" value="InterPro"/>
</dbReference>
<accession>A0A212SDE8</accession>
<name>A0A212SDE8_RHOAC</name>
<dbReference type="GO" id="GO:0016491">
    <property type="term" value="F:oxidoreductase activity"/>
    <property type="evidence" value="ECO:0007669"/>
    <property type="project" value="InterPro"/>
</dbReference>
<protein>
    <submittedName>
        <fullName evidence="5">Nitrogenase molybdenum-iron protein NifN</fullName>
    </submittedName>
</protein>